<evidence type="ECO:0000313" key="13">
    <source>
        <dbReference type="EMBL" id="AWV97009.1"/>
    </source>
</evidence>
<organism evidence="13 14">
    <name type="scientific">Arcticibacterium luteifluviistationis</name>
    <dbReference type="NCBI Taxonomy" id="1784714"/>
    <lineage>
        <taxon>Bacteria</taxon>
        <taxon>Pseudomonadati</taxon>
        <taxon>Bacteroidota</taxon>
        <taxon>Cytophagia</taxon>
        <taxon>Cytophagales</taxon>
        <taxon>Leadbetterellaceae</taxon>
        <taxon>Arcticibacterium</taxon>
    </lineage>
</organism>
<sequence length="229" mass="25809">MQLFYKANFEQDAILDEIDSKHCIRVLRKKEGDEIMVTDGIGNLFTCQIADANQKKTKLNILATQREFEKPKRHIKVVIAPTKNIDRMEYFVEKAVEIGISEISFILTKNSERKHLKLDRLNRIAVSAMKQSLKAYLPDLTNLVTIKEYLGQAETAKQKFVAHLNEKSTDLTTNDIGDSVCIMVGPEGDFDPSEIEMAEAAGYEMVSMGHSRLRTETAGLVAVTLLNMI</sequence>
<dbReference type="GO" id="GO:0005737">
    <property type="term" value="C:cytoplasm"/>
    <property type="evidence" value="ECO:0007669"/>
    <property type="project" value="UniProtKB-SubCell"/>
</dbReference>
<dbReference type="InterPro" id="IPR015947">
    <property type="entry name" value="PUA-like_sf"/>
</dbReference>
<dbReference type="Gene3D" id="3.40.1280.10">
    <property type="match status" value="1"/>
</dbReference>
<evidence type="ECO:0000256" key="6">
    <source>
        <dbReference type="ARBA" id="ARBA00022679"/>
    </source>
</evidence>
<dbReference type="Proteomes" id="UP000249873">
    <property type="component" value="Chromosome"/>
</dbReference>
<dbReference type="CDD" id="cd18084">
    <property type="entry name" value="RsmE-like"/>
    <property type="match status" value="1"/>
</dbReference>
<keyword evidence="14" id="KW-1185">Reference proteome</keyword>
<dbReference type="Gene3D" id="2.40.240.20">
    <property type="entry name" value="Hypothetical PUA domain-like, domain 1"/>
    <property type="match status" value="1"/>
</dbReference>
<keyword evidence="6 10" id="KW-0808">Transferase</keyword>
<evidence type="ECO:0000256" key="1">
    <source>
        <dbReference type="ARBA" id="ARBA00004496"/>
    </source>
</evidence>
<dbReference type="EC" id="2.1.1.193" evidence="10"/>
<dbReference type="InterPro" id="IPR046886">
    <property type="entry name" value="RsmE_MTase_dom"/>
</dbReference>
<keyword evidence="4 10" id="KW-0698">rRNA processing</keyword>
<dbReference type="PANTHER" id="PTHR30027">
    <property type="entry name" value="RIBOSOMAL RNA SMALL SUBUNIT METHYLTRANSFERASE E"/>
    <property type="match status" value="1"/>
</dbReference>
<dbReference type="InterPro" id="IPR029026">
    <property type="entry name" value="tRNA_m1G_MTases_N"/>
</dbReference>
<dbReference type="AlphaFoldDB" id="A0A2Z4G783"/>
<dbReference type="PANTHER" id="PTHR30027:SF3">
    <property type="entry name" value="16S RRNA (URACIL(1498)-N(3))-METHYLTRANSFERASE"/>
    <property type="match status" value="1"/>
</dbReference>
<dbReference type="OrthoDB" id="9815641at2"/>
<dbReference type="InterPro" id="IPR006700">
    <property type="entry name" value="RsmE"/>
</dbReference>
<dbReference type="PIRSF" id="PIRSF015601">
    <property type="entry name" value="MTase_slr0722"/>
    <property type="match status" value="1"/>
</dbReference>
<dbReference type="NCBIfam" id="NF008702">
    <property type="entry name" value="PRK11713.6-1"/>
    <property type="match status" value="1"/>
</dbReference>
<evidence type="ECO:0000256" key="10">
    <source>
        <dbReference type="PIRNR" id="PIRNR015601"/>
    </source>
</evidence>
<protein>
    <recommendedName>
        <fullName evidence="10">Ribosomal RNA small subunit methyltransferase E</fullName>
        <ecNumber evidence="10">2.1.1.193</ecNumber>
    </recommendedName>
</protein>
<comment type="function">
    <text evidence="8 10">Specifically methylates the N3 position of the uracil ring of uridine 1498 (m3U1498) in 16S rRNA. Acts on the fully assembled 30S ribosomal subunit.</text>
</comment>
<evidence type="ECO:0000256" key="7">
    <source>
        <dbReference type="ARBA" id="ARBA00022691"/>
    </source>
</evidence>
<evidence type="ECO:0000259" key="12">
    <source>
        <dbReference type="Pfam" id="PF20260"/>
    </source>
</evidence>
<dbReference type="Pfam" id="PF04452">
    <property type="entry name" value="Methyltrans_RNA"/>
    <property type="match status" value="1"/>
</dbReference>
<keyword evidence="7 10" id="KW-0949">S-adenosyl-L-methionine</keyword>
<evidence type="ECO:0000259" key="11">
    <source>
        <dbReference type="Pfam" id="PF04452"/>
    </source>
</evidence>
<dbReference type="KEGG" id="als:DJ013_01975"/>
<keyword evidence="5 10" id="KW-0489">Methyltransferase</keyword>
<dbReference type="InterPro" id="IPR029028">
    <property type="entry name" value="Alpha/beta_knot_MTases"/>
</dbReference>
<dbReference type="InterPro" id="IPR046887">
    <property type="entry name" value="RsmE_PUA-like"/>
</dbReference>
<feature type="domain" description="Ribosomal RNA small subunit methyltransferase E methyltransferase" evidence="11">
    <location>
        <begin position="71"/>
        <end position="226"/>
    </location>
</feature>
<feature type="domain" description="Ribosomal RNA small subunit methyltransferase E PUA-like" evidence="12">
    <location>
        <begin position="19"/>
        <end position="57"/>
    </location>
</feature>
<comment type="catalytic activity">
    <reaction evidence="9 10">
        <text>uridine(1498) in 16S rRNA + S-adenosyl-L-methionine = N(3)-methyluridine(1498) in 16S rRNA + S-adenosyl-L-homocysteine + H(+)</text>
        <dbReference type="Rhea" id="RHEA:42920"/>
        <dbReference type="Rhea" id="RHEA-COMP:10283"/>
        <dbReference type="Rhea" id="RHEA-COMP:10284"/>
        <dbReference type="ChEBI" id="CHEBI:15378"/>
        <dbReference type="ChEBI" id="CHEBI:57856"/>
        <dbReference type="ChEBI" id="CHEBI:59789"/>
        <dbReference type="ChEBI" id="CHEBI:65315"/>
        <dbReference type="ChEBI" id="CHEBI:74502"/>
        <dbReference type="EC" id="2.1.1.193"/>
    </reaction>
</comment>
<evidence type="ECO:0000256" key="8">
    <source>
        <dbReference type="ARBA" id="ARBA00025699"/>
    </source>
</evidence>
<dbReference type="Pfam" id="PF20260">
    <property type="entry name" value="PUA_4"/>
    <property type="match status" value="1"/>
</dbReference>
<dbReference type="SUPFAM" id="SSF88697">
    <property type="entry name" value="PUA domain-like"/>
    <property type="match status" value="1"/>
</dbReference>
<evidence type="ECO:0000256" key="9">
    <source>
        <dbReference type="ARBA" id="ARBA00047944"/>
    </source>
</evidence>
<keyword evidence="3 10" id="KW-0963">Cytoplasm</keyword>
<evidence type="ECO:0000256" key="3">
    <source>
        <dbReference type="ARBA" id="ARBA00022490"/>
    </source>
</evidence>
<dbReference type="GO" id="GO:0070042">
    <property type="term" value="F:rRNA (uridine-N3-)-methyltransferase activity"/>
    <property type="evidence" value="ECO:0007669"/>
    <property type="project" value="TreeGrafter"/>
</dbReference>
<comment type="subcellular location">
    <subcellularLocation>
        <location evidence="1 10">Cytoplasm</location>
    </subcellularLocation>
</comment>
<dbReference type="GO" id="GO:0070475">
    <property type="term" value="P:rRNA base methylation"/>
    <property type="evidence" value="ECO:0007669"/>
    <property type="project" value="TreeGrafter"/>
</dbReference>
<proteinExistence type="inferred from homology"/>
<accession>A0A2Z4G783</accession>
<dbReference type="EMBL" id="CP029480">
    <property type="protein sequence ID" value="AWV97009.1"/>
    <property type="molecule type" value="Genomic_DNA"/>
</dbReference>
<evidence type="ECO:0000256" key="4">
    <source>
        <dbReference type="ARBA" id="ARBA00022552"/>
    </source>
</evidence>
<gene>
    <name evidence="13" type="ORF">DJ013_01975</name>
</gene>
<dbReference type="NCBIfam" id="TIGR00046">
    <property type="entry name" value="RsmE family RNA methyltransferase"/>
    <property type="match status" value="1"/>
</dbReference>
<dbReference type="SUPFAM" id="SSF75217">
    <property type="entry name" value="alpha/beta knot"/>
    <property type="match status" value="1"/>
</dbReference>
<dbReference type="RefSeq" id="WP_111370111.1">
    <property type="nucleotide sequence ID" value="NZ_CP029480.1"/>
</dbReference>
<evidence type="ECO:0000256" key="2">
    <source>
        <dbReference type="ARBA" id="ARBA00005528"/>
    </source>
</evidence>
<evidence type="ECO:0000313" key="14">
    <source>
        <dbReference type="Proteomes" id="UP000249873"/>
    </source>
</evidence>
<name>A0A2Z4G783_9BACT</name>
<comment type="similarity">
    <text evidence="2 10">Belongs to the RNA methyltransferase RsmE family.</text>
</comment>
<reference evidence="13 14" key="1">
    <citation type="submission" date="2018-05" db="EMBL/GenBank/DDBJ databases">
        <title>Complete genome sequence of Arcticibacterium luteifluviistationis SM1504T, a cytophagaceae bacterium isolated from Arctic surface seawater.</title>
        <authorList>
            <person name="Li Y."/>
            <person name="Qin Q.-L."/>
        </authorList>
    </citation>
    <scope>NUCLEOTIDE SEQUENCE [LARGE SCALE GENOMIC DNA]</scope>
    <source>
        <strain evidence="13 14">SM1504</strain>
    </source>
</reference>
<evidence type="ECO:0000256" key="5">
    <source>
        <dbReference type="ARBA" id="ARBA00022603"/>
    </source>
</evidence>